<dbReference type="InterPro" id="IPR052649">
    <property type="entry name" value="NCE102-like"/>
</dbReference>
<feature type="transmembrane region" description="Helical" evidence="5">
    <location>
        <begin position="49"/>
        <end position="71"/>
    </location>
</feature>
<name>A0A370TU52_9HELO</name>
<comment type="subcellular location">
    <subcellularLocation>
        <location evidence="1">Membrane</location>
        <topology evidence="1">Multi-pass membrane protein</topology>
    </subcellularLocation>
</comment>
<dbReference type="PANTHER" id="PTHR28165:SF1">
    <property type="entry name" value="NON-CLASSICAL EXPORT PROTEIN 2-RELATED"/>
    <property type="match status" value="1"/>
</dbReference>
<dbReference type="GO" id="GO:0005886">
    <property type="term" value="C:plasma membrane"/>
    <property type="evidence" value="ECO:0007669"/>
    <property type="project" value="TreeGrafter"/>
</dbReference>
<feature type="domain" description="MARVEL" evidence="6">
    <location>
        <begin position="1"/>
        <end position="122"/>
    </location>
</feature>
<dbReference type="Pfam" id="PF01284">
    <property type="entry name" value="MARVEL"/>
    <property type="match status" value="1"/>
</dbReference>
<evidence type="ECO:0000259" key="6">
    <source>
        <dbReference type="Pfam" id="PF01284"/>
    </source>
</evidence>
<evidence type="ECO:0000256" key="2">
    <source>
        <dbReference type="ARBA" id="ARBA00022692"/>
    </source>
</evidence>
<feature type="transmembrane region" description="Helical" evidence="5">
    <location>
        <begin position="108"/>
        <end position="126"/>
    </location>
</feature>
<dbReference type="AlphaFoldDB" id="A0A370TU52"/>
<keyword evidence="3 5" id="KW-1133">Transmembrane helix</keyword>
<accession>A0A370TU52</accession>
<dbReference type="OrthoDB" id="5423111at2759"/>
<dbReference type="InterPro" id="IPR008253">
    <property type="entry name" value="Marvel"/>
</dbReference>
<keyword evidence="4 5" id="KW-0472">Membrane</keyword>
<evidence type="ECO:0000256" key="5">
    <source>
        <dbReference type="SAM" id="Phobius"/>
    </source>
</evidence>
<sequence length="148" mass="15753">MALVGNVIADAFSGNPASINYALFASVFSWIALLYGLGAAFVESIAFPILLLVLDGLAMIFTFTSGIVLAARLHARSCSNHGYLISNGLTNGSGDMSKRCRELQASTAFMWFLWASYVGSFIMDLVQSRSSMGGRGGIRRGAPAMSQI</sequence>
<proteinExistence type="predicted"/>
<dbReference type="GO" id="GO:0032126">
    <property type="term" value="C:eisosome"/>
    <property type="evidence" value="ECO:0007669"/>
    <property type="project" value="TreeGrafter"/>
</dbReference>
<evidence type="ECO:0000313" key="8">
    <source>
        <dbReference type="Proteomes" id="UP000254866"/>
    </source>
</evidence>
<dbReference type="Proteomes" id="UP000254866">
    <property type="component" value="Unassembled WGS sequence"/>
</dbReference>
<dbReference type="RefSeq" id="XP_031871719.1">
    <property type="nucleotide sequence ID" value="XM_032012026.1"/>
</dbReference>
<evidence type="ECO:0000313" key="7">
    <source>
        <dbReference type="EMBL" id="RDL39063.1"/>
    </source>
</evidence>
<gene>
    <name evidence="7" type="ORF">BP5553_03403</name>
</gene>
<dbReference type="GeneID" id="43596252"/>
<reference evidence="7 8" key="1">
    <citation type="journal article" date="2018" name="IMA Fungus">
        <title>IMA Genome-F 9: Draft genome sequence of Annulohypoxylon stygium, Aspergillus mulundensis, Berkeleyomyces basicola (syn. Thielaviopsis basicola), Ceratocystis smalleyi, two Cercospora beticola strains, Coleophoma cylindrospora, Fusarium fracticaudum, Phialophora cf. hyalina, and Morchella septimelata.</title>
        <authorList>
            <person name="Wingfield B.D."/>
            <person name="Bills G.F."/>
            <person name="Dong Y."/>
            <person name="Huang W."/>
            <person name="Nel W.J."/>
            <person name="Swalarsk-Parry B.S."/>
            <person name="Vaghefi N."/>
            <person name="Wilken P.M."/>
            <person name="An Z."/>
            <person name="de Beer Z.W."/>
            <person name="De Vos L."/>
            <person name="Chen L."/>
            <person name="Duong T.A."/>
            <person name="Gao Y."/>
            <person name="Hammerbacher A."/>
            <person name="Kikkert J.R."/>
            <person name="Li Y."/>
            <person name="Li H."/>
            <person name="Li K."/>
            <person name="Li Q."/>
            <person name="Liu X."/>
            <person name="Ma X."/>
            <person name="Naidoo K."/>
            <person name="Pethybridge S.J."/>
            <person name="Sun J."/>
            <person name="Steenkamp E.T."/>
            <person name="van der Nest M.A."/>
            <person name="van Wyk S."/>
            <person name="Wingfield M.J."/>
            <person name="Xiong C."/>
            <person name="Yue Q."/>
            <person name="Zhang X."/>
        </authorList>
    </citation>
    <scope>NUCLEOTIDE SEQUENCE [LARGE SCALE GENOMIC DNA]</scope>
    <source>
        <strain evidence="7 8">BP 5553</strain>
    </source>
</reference>
<dbReference type="GO" id="GO:0072659">
    <property type="term" value="P:protein localization to plasma membrane"/>
    <property type="evidence" value="ECO:0007669"/>
    <property type="project" value="TreeGrafter"/>
</dbReference>
<organism evidence="7 8">
    <name type="scientific">Venustampulla echinocandica</name>
    <dbReference type="NCBI Taxonomy" id="2656787"/>
    <lineage>
        <taxon>Eukaryota</taxon>
        <taxon>Fungi</taxon>
        <taxon>Dikarya</taxon>
        <taxon>Ascomycota</taxon>
        <taxon>Pezizomycotina</taxon>
        <taxon>Leotiomycetes</taxon>
        <taxon>Helotiales</taxon>
        <taxon>Pleuroascaceae</taxon>
        <taxon>Venustampulla</taxon>
    </lineage>
</organism>
<evidence type="ECO:0000256" key="1">
    <source>
        <dbReference type="ARBA" id="ARBA00004141"/>
    </source>
</evidence>
<dbReference type="GO" id="GO:0070941">
    <property type="term" value="P:eisosome assembly"/>
    <property type="evidence" value="ECO:0007669"/>
    <property type="project" value="TreeGrafter"/>
</dbReference>
<keyword evidence="8" id="KW-1185">Reference proteome</keyword>
<dbReference type="PANTHER" id="PTHR28165">
    <property type="entry name" value="NON-CLASSICAL EXPORT PROTEIN 2-RELATED"/>
    <property type="match status" value="1"/>
</dbReference>
<feature type="transmembrane region" description="Helical" evidence="5">
    <location>
        <begin position="21"/>
        <end position="42"/>
    </location>
</feature>
<keyword evidence="2 5" id="KW-0812">Transmembrane</keyword>
<evidence type="ECO:0000256" key="4">
    <source>
        <dbReference type="ARBA" id="ARBA00023136"/>
    </source>
</evidence>
<evidence type="ECO:0000256" key="3">
    <source>
        <dbReference type="ARBA" id="ARBA00022989"/>
    </source>
</evidence>
<dbReference type="EMBL" id="NPIC01000002">
    <property type="protein sequence ID" value="RDL39063.1"/>
    <property type="molecule type" value="Genomic_DNA"/>
</dbReference>
<protein>
    <submittedName>
        <fullName evidence="7">Putative Non-classical export protein 2</fullName>
    </submittedName>
</protein>
<comment type="caution">
    <text evidence="7">The sequence shown here is derived from an EMBL/GenBank/DDBJ whole genome shotgun (WGS) entry which is preliminary data.</text>
</comment>